<dbReference type="RefSeq" id="WP_347938914.1">
    <property type="nucleotide sequence ID" value="NZ_CP157197.1"/>
</dbReference>
<sequence>MQININYGINQKFKSYSIGIKANKLIEFNFVSLALEEAFCNQPKILTTTLFTGEL</sequence>
<name>A0AAU7BYF7_9RICK</name>
<dbReference type="AlphaFoldDB" id="A0AAU7BYF7"/>
<reference evidence="1" key="1">
    <citation type="submission" date="2024-05" db="EMBL/GenBank/DDBJ databases">
        <title>Characterization of a novel Rickettsia species. (Rickettsia oklahomia sp. nov.) from Amblyomma americanum ticks.</title>
        <authorList>
            <person name="Korla P.K."/>
            <person name="Karounos M."/>
            <person name="Wilson J.M."/>
            <person name="Little S.E."/>
            <person name="Qurollo B.A."/>
        </authorList>
    </citation>
    <scope>NUCLEOTIDE SEQUENCE</scope>
    <source>
        <strain evidence="1">Oklahoma-10</strain>
    </source>
</reference>
<proteinExistence type="predicted"/>
<organism evidence="1">
    <name type="scientific">Rickettsia oklahomensis</name>
    <dbReference type="NCBI Taxonomy" id="3141789"/>
    <lineage>
        <taxon>Bacteria</taxon>
        <taxon>Pseudomonadati</taxon>
        <taxon>Pseudomonadota</taxon>
        <taxon>Alphaproteobacteria</taxon>
        <taxon>Rickettsiales</taxon>
        <taxon>Rickettsiaceae</taxon>
        <taxon>Rickettsieae</taxon>
        <taxon>Rickettsia</taxon>
        <taxon>belli group</taxon>
    </lineage>
</organism>
<gene>
    <name evidence="1" type="ORF">AAGW17_05130</name>
</gene>
<evidence type="ECO:0000313" key="1">
    <source>
        <dbReference type="EMBL" id="XBG66296.1"/>
    </source>
</evidence>
<dbReference type="KEGG" id="rof:AAGW17_05130"/>
<dbReference type="EMBL" id="CP157197">
    <property type="protein sequence ID" value="XBG66296.1"/>
    <property type="molecule type" value="Genomic_DNA"/>
</dbReference>
<protein>
    <submittedName>
        <fullName evidence="1">Uncharacterized protein</fullName>
    </submittedName>
</protein>
<accession>A0AAU7BYF7</accession>